<dbReference type="EnsemblMetazoa" id="XM_012202290.1">
    <property type="protein sequence ID" value="XP_012057680.1"/>
    <property type="gene ID" value="LOC105620805"/>
</dbReference>
<dbReference type="KEGG" id="acep:105620805"/>
<organism evidence="1 2">
    <name type="scientific">Atta cephalotes</name>
    <name type="common">Leafcutter ant</name>
    <dbReference type="NCBI Taxonomy" id="12957"/>
    <lineage>
        <taxon>Eukaryota</taxon>
        <taxon>Metazoa</taxon>
        <taxon>Ecdysozoa</taxon>
        <taxon>Arthropoda</taxon>
        <taxon>Hexapoda</taxon>
        <taxon>Insecta</taxon>
        <taxon>Pterygota</taxon>
        <taxon>Neoptera</taxon>
        <taxon>Endopterygota</taxon>
        <taxon>Hymenoptera</taxon>
        <taxon>Apocrita</taxon>
        <taxon>Aculeata</taxon>
        <taxon>Formicoidea</taxon>
        <taxon>Formicidae</taxon>
        <taxon>Myrmicinae</taxon>
        <taxon>Atta</taxon>
    </lineage>
</organism>
<dbReference type="OrthoDB" id="10028922at2759"/>
<dbReference type="AlphaFoldDB" id="A0A158NJH2"/>
<gene>
    <name evidence="1" type="primary">105620805</name>
</gene>
<evidence type="ECO:0000313" key="1">
    <source>
        <dbReference type="EnsemblMetazoa" id="XP_012057680.1"/>
    </source>
</evidence>
<sequence>NLNLNIDGLPISKSSKSQLCVYRGYQKACLAEFLQLFVDEYLNLKNNGFSINKQPLQINIHAVICDAPARAYVTCIKSHNGHFACGKCTVKGEKINE</sequence>
<keyword evidence="2" id="KW-1185">Reference proteome</keyword>
<proteinExistence type="predicted"/>
<dbReference type="PANTHER" id="PTHR33053">
    <property type="entry name" value="PROTEIN, PUTATIVE-RELATED"/>
    <property type="match status" value="1"/>
</dbReference>
<name>A0A158NJH2_ATTCE</name>
<protein>
    <submittedName>
        <fullName evidence="1">Uncharacterized protein</fullName>
    </submittedName>
</protein>
<reference evidence="1" key="2">
    <citation type="submission" date="2016-04" db="UniProtKB">
        <authorList>
            <consortium name="EnsemblMetazoa"/>
        </authorList>
    </citation>
    <scope>IDENTIFICATION</scope>
</reference>
<reference evidence="2" key="1">
    <citation type="journal article" date="2011" name="PLoS Genet.">
        <title>The genome sequence of the leaf-cutter ant Atta cephalotes reveals insights into its obligate symbiotic lifestyle.</title>
        <authorList>
            <person name="Suen G."/>
            <person name="Teiling C."/>
            <person name="Li L."/>
            <person name="Holt C."/>
            <person name="Abouheif E."/>
            <person name="Bornberg-Bauer E."/>
            <person name="Bouffard P."/>
            <person name="Caldera E.J."/>
            <person name="Cash E."/>
            <person name="Cavanaugh A."/>
            <person name="Denas O."/>
            <person name="Elhaik E."/>
            <person name="Fave M.J."/>
            <person name="Gadau J."/>
            <person name="Gibson J.D."/>
            <person name="Graur D."/>
            <person name="Grubbs K.J."/>
            <person name="Hagen D.E."/>
            <person name="Harkins T.T."/>
            <person name="Helmkampf M."/>
            <person name="Hu H."/>
            <person name="Johnson B.R."/>
            <person name="Kim J."/>
            <person name="Marsh S.E."/>
            <person name="Moeller J.A."/>
            <person name="Munoz-Torres M.C."/>
            <person name="Murphy M.C."/>
            <person name="Naughton M.C."/>
            <person name="Nigam S."/>
            <person name="Overson R."/>
            <person name="Rajakumar R."/>
            <person name="Reese J.T."/>
            <person name="Scott J.J."/>
            <person name="Smith C.R."/>
            <person name="Tao S."/>
            <person name="Tsutsui N.D."/>
            <person name="Viljakainen L."/>
            <person name="Wissler L."/>
            <person name="Yandell M.D."/>
            <person name="Zimmer F."/>
            <person name="Taylor J."/>
            <person name="Slater S.C."/>
            <person name="Clifton S.W."/>
            <person name="Warren W.C."/>
            <person name="Elsik C.G."/>
            <person name="Smith C.D."/>
            <person name="Weinstock G.M."/>
            <person name="Gerardo N.M."/>
            <person name="Currie C.R."/>
        </authorList>
    </citation>
    <scope>NUCLEOTIDE SEQUENCE [LARGE SCALE GENOMIC DNA]</scope>
</reference>
<evidence type="ECO:0000313" key="2">
    <source>
        <dbReference type="Proteomes" id="UP000005205"/>
    </source>
</evidence>
<accession>A0A158NJH2</accession>
<dbReference type="InParanoid" id="A0A158NJH2"/>
<dbReference type="EMBL" id="ADTU01017677">
    <property type="status" value="NOT_ANNOTATED_CDS"/>
    <property type="molecule type" value="Genomic_DNA"/>
</dbReference>
<dbReference type="Proteomes" id="UP000005205">
    <property type="component" value="Unassembled WGS sequence"/>
</dbReference>